<reference evidence="2" key="2">
    <citation type="submission" date="2021-08" db="EMBL/GenBank/DDBJ databases">
        <authorList>
            <person name="Eriksson T."/>
        </authorList>
    </citation>
    <scope>NUCLEOTIDE SEQUENCE</scope>
    <source>
        <strain evidence="2">Stoneville</strain>
        <tissue evidence="2">Whole head</tissue>
    </source>
</reference>
<organism evidence="2 3">
    <name type="scientific">Tenebrio molitor</name>
    <name type="common">Yellow mealworm beetle</name>
    <dbReference type="NCBI Taxonomy" id="7067"/>
    <lineage>
        <taxon>Eukaryota</taxon>
        <taxon>Metazoa</taxon>
        <taxon>Ecdysozoa</taxon>
        <taxon>Arthropoda</taxon>
        <taxon>Hexapoda</taxon>
        <taxon>Insecta</taxon>
        <taxon>Pterygota</taxon>
        <taxon>Neoptera</taxon>
        <taxon>Endopterygota</taxon>
        <taxon>Coleoptera</taxon>
        <taxon>Polyphaga</taxon>
        <taxon>Cucujiformia</taxon>
        <taxon>Tenebrionidae</taxon>
        <taxon>Tenebrio</taxon>
    </lineage>
</organism>
<dbReference type="AlphaFoldDB" id="A0A8J6H8P2"/>
<comment type="caution">
    <text evidence="2">The sequence shown here is derived from an EMBL/GenBank/DDBJ whole genome shotgun (WGS) entry which is preliminary data.</text>
</comment>
<sequence>MKKRQRRGRTQLSSSRFCRLAEEKHYDSERVPWKPSQTGATAFGDGKETTSAAISARLMWRPRDPCQILFAPAPYDDTQSRRSGTSAPDRSPPIPPNYGGVIVIPKRRVQVRRGRGAEPAAPPTNIAITADI</sequence>
<evidence type="ECO:0000256" key="1">
    <source>
        <dbReference type="SAM" id="MobiDB-lite"/>
    </source>
</evidence>
<gene>
    <name evidence="2" type="ORF">GEV33_012490</name>
</gene>
<evidence type="ECO:0000313" key="2">
    <source>
        <dbReference type="EMBL" id="KAH0810299.1"/>
    </source>
</evidence>
<feature type="region of interest" description="Disordered" evidence="1">
    <location>
        <begin position="113"/>
        <end position="132"/>
    </location>
</feature>
<dbReference type="EMBL" id="JABDTM020027582">
    <property type="protein sequence ID" value="KAH0810299.1"/>
    <property type="molecule type" value="Genomic_DNA"/>
</dbReference>
<feature type="compositionally biased region" description="Low complexity" evidence="1">
    <location>
        <begin position="117"/>
        <end position="132"/>
    </location>
</feature>
<proteinExistence type="predicted"/>
<name>A0A8J6H8P2_TENMO</name>
<reference evidence="2" key="1">
    <citation type="journal article" date="2020" name="J Insects Food Feed">
        <title>The yellow mealworm (Tenebrio molitor) genome: a resource for the emerging insects as food and feed industry.</title>
        <authorList>
            <person name="Eriksson T."/>
            <person name="Andere A."/>
            <person name="Kelstrup H."/>
            <person name="Emery V."/>
            <person name="Picard C."/>
        </authorList>
    </citation>
    <scope>NUCLEOTIDE SEQUENCE</scope>
    <source>
        <strain evidence="2">Stoneville</strain>
        <tissue evidence="2">Whole head</tissue>
    </source>
</reference>
<feature type="region of interest" description="Disordered" evidence="1">
    <location>
        <begin position="71"/>
        <end position="100"/>
    </location>
</feature>
<keyword evidence="3" id="KW-1185">Reference proteome</keyword>
<feature type="region of interest" description="Disordered" evidence="1">
    <location>
        <begin position="24"/>
        <end position="48"/>
    </location>
</feature>
<dbReference type="Proteomes" id="UP000719412">
    <property type="component" value="Unassembled WGS sequence"/>
</dbReference>
<protein>
    <submittedName>
        <fullName evidence="2">Uncharacterized protein</fullName>
    </submittedName>
</protein>
<accession>A0A8J6H8P2</accession>
<evidence type="ECO:0000313" key="3">
    <source>
        <dbReference type="Proteomes" id="UP000719412"/>
    </source>
</evidence>